<dbReference type="Proteomes" id="UP000198582">
    <property type="component" value="Unassembled WGS sequence"/>
</dbReference>
<accession>A0A1H8YP34</accession>
<reference evidence="1 2" key="1">
    <citation type="submission" date="2016-10" db="EMBL/GenBank/DDBJ databases">
        <authorList>
            <person name="de Groot N.N."/>
        </authorList>
    </citation>
    <scope>NUCLEOTIDE SEQUENCE [LARGE SCALE GENOMIC DNA]</scope>
    <source>
        <strain evidence="1 2">DSM 44993</strain>
    </source>
</reference>
<organism evidence="1 2">
    <name type="scientific">Amycolatopsis saalfeldensis</name>
    <dbReference type="NCBI Taxonomy" id="394193"/>
    <lineage>
        <taxon>Bacteria</taxon>
        <taxon>Bacillati</taxon>
        <taxon>Actinomycetota</taxon>
        <taxon>Actinomycetes</taxon>
        <taxon>Pseudonocardiales</taxon>
        <taxon>Pseudonocardiaceae</taxon>
        <taxon>Amycolatopsis</taxon>
    </lineage>
</organism>
<evidence type="ECO:0000313" key="1">
    <source>
        <dbReference type="EMBL" id="SEP53138.1"/>
    </source>
</evidence>
<keyword evidence="2" id="KW-1185">Reference proteome</keyword>
<sequence length="46" mass="5163">MEEAVPFEQQPDPGRGDAPVVQLDAPDLLVHDLREFFTAVTREGLR</sequence>
<gene>
    <name evidence="1" type="ORF">SAMN04489732_124109</name>
</gene>
<name>A0A1H8YP34_9PSEU</name>
<dbReference type="RefSeq" id="WP_177231740.1">
    <property type="nucleotide sequence ID" value="NZ_FOEF01000024.1"/>
</dbReference>
<dbReference type="EMBL" id="FOEF01000024">
    <property type="protein sequence ID" value="SEP53138.1"/>
    <property type="molecule type" value="Genomic_DNA"/>
</dbReference>
<dbReference type="AlphaFoldDB" id="A0A1H8YP34"/>
<proteinExistence type="predicted"/>
<evidence type="ECO:0000313" key="2">
    <source>
        <dbReference type="Proteomes" id="UP000198582"/>
    </source>
</evidence>
<protein>
    <submittedName>
        <fullName evidence="1">Uncharacterized protein</fullName>
    </submittedName>
</protein>